<evidence type="ECO:0000313" key="2">
    <source>
        <dbReference type="EMBL" id="CAJ1396971.1"/>
    </source>
</evidence>
<evidence type="ECO:0008006" key="4">
    <source>
        <dbReference type="Google" id="ProtNLM"/>
    </source>
</evidence>
<comment type="caution">
    <text evidence="2">The sequence shown here is derived from an EMBL/GenBank/DDBJ whole genome shotgun (WGS) entry which is preliminary data.</text>
</comment>
<evidence type="ECO:0000313" key="3">
    <source>
        <dbReference type="Proteomes" id="UP001178507"/>
    </source>
</evidence>
<name>A0AA36J0G5_9DINO</name>
<evidence type="ECO:0000256" key="1">
    <source>
        <dbReference type="SAM" id="Coils"/>
    </source>
</evidence>
<gene>
    <name evidence="2" type="ORF">EVOR1521_LOCUS21090</name>
</gene>
<protein>
    <recommendedName>
        <fullName evidence="4">Nucleoporin NSP1-like C-terminal domain-containing protein</fullName>
    </recommendedName>
</protein>
<dbReference type="Proteomes" id="UP001178507">
    <property type="component" value="Unassembled WGS sequence"/>
</dbReference>
<accession>A0AA36J0G5</accession>
<proteinExistence type="predicted"/>
<feature type="coiled-coil region" evidence="1">
    <location>
        <begin position="90"/>
        <end position="154"/>
    </location>
</feature>
<reference evidence="2" key="1">
    <citation type="submission" date="2023-08" db="EMBL/GenBank/DDBJ databases">
        <authorList>
            <person name="Chen Y."/>
            <person name="Shah S."/>
            <person name="Dougan E. K."/>
            <person name="Thang M."/>
            <person name="Chan C."/>
        </authorList>
    </citation>
    <scope>NUCLEOTIDE SEQUENCE</scope>
</reference>
<keyword evidence="1" id="KW-0175">Coiled coil</keyword>
<sequence length="162" mass="18509">MQNWESRFAEQAKVVKVAVDKALELDREYTSIDERVQAVKEERHQLLRKKDAAENSMQLIHEQQELLSNLLGHLENELDLGSTAKKSRSAVRLEERVMGLGQQLDELTRQARTLADQINHQGSCDPVAQMAHLLEAHQSNLDAVQERLDATEKKLRMVEAFV</sequence>
<feature type="coiled-coil region" evidence="1">
    <location>
        <begin position="22"/>
        <end position="56"/>
    </location>
</feature>
<keyword evidence="3" id="KW-1185">Reference proteome</keyword>
<dbReference type="EMBL" id="CAUJNA010003249">
    <property type="protein sequence ID" value="CAJ1396971.1"/>
    <property type="molecule type" value="Genomic_DNA"/>
</dbReference>
<organism evidence="2 3">
    <name type="scientific">Effrenium voratum</name>
    <dbReference type="NCBI Taxonomy" id="2562239"/>
    <lineage>
        <taxon>Eukaryota</taxon>
        <taxon>Sar</taxon>
        <taxon>Alveolata</taxon>
        <taxon>Dinophyceae</taxon>
        <taxon>Suessiales</taxon>
        <taxon>Symbiodiniaceae</taxon>
        <taxon>Effrenium</taxon>
    </lineage>
</organism>
<dbReference type="AlphaFoldDB" id="A0AA36J0G5"/>